<dbReference type="EMBL" id="JAWQEG010007802">
    <property type="protein sequence ID" value="KAK3851646.1"/>
    <property type="molecule type" value="Genomic_DNA"/>
</dbReference>
<evidence type="ECO:0000313" key="3">
    <source>
        <dbReference type="Proteomes" id="UP001286313"/>
    </source>
</evidence>
<reference evidence="2" key="1">
    <citation type="submission" date="2023-10" db="EMBL/GenBank/DDBJ databases">
        <title>Genome assemblies of two species of porcelain crab, Petrolisthes cinctipes and Petrolisthes manimaculis (Anomura: Porcellanidae).</title>
        <authorList>
            <person name="Angst P."/>
        </authorList>
    </citation>
    <scope>NUCLEOTIDE SEQUENCE</scope>
    <source>
        <strain evidence="2">PB745_01</strain>
        <tissue evidence="2">Gill</tissue>
    </source>
</reference>
<proteinExistence type="predicted"/>
<evidence type="ECO:0000256" key="1">
    <source>
        <dbReference type="SAM" id="MobiDB-lite"/>
    </source>
</evidence>
<evidence type="ECO:0000313" key="2">
    <source>
        <dbReference type="EMBL" id="KAK3851646.1"/>
    </source>
</evidence>
<sequence length="67" mass="7523">MEAGREMWKGGREMSEGWNLGGREGCKEEDVEGKEGMKQGRRCVREGGIQRSGRDTKGIGNQQQQPR</sequence>
<accession>A0AAE1BIZ3</accession>
<organism evidence="2 3">
    <name type="scientific">Petrolisthes cinctipes</name>
    <name type="common">Flat porcelain crab</name>
    <dbReference type="NCBI Taxonomy" id="88211"/>
    <lineage>
        <taxon>Eukaryota</taxon>
        <taxon>Metazoa</taxon>
        <taxon>Ecdysozoa</taxon>
        <taxon>Arthropoda</taxon>
        <taxon>Crustacea</taxon>
        <taxon>Multicrustacea</taxon>
        <taxon>Malacostraca</taxon>
        <taxon>Eumalacostraca</taxon>
        <taxon>Eucarida</taxon>
        <taxon>Decapoda</taxon>
        <taxon>Pleocyemata</taxon>
        <taxon>Anomura</taxon>
        <taxon>Galatheoidea</taxon>
        <taxon>Porcellanidae</taxon>
        <taxon>Petrolisthes</taxon>
    </lineage>
</organism>
<feature type="non-terminal residue" evidence="2">
    <location>
        <position position="67"/>
    </location>
</feature>
<comment type="caution">
    <text evidence="2">The sequence shown here is derived from an EMBL/GenBank/DDBJ whole genome shotgun (WGS) entry which is preliminary data.</text>
</comment>
<dbReference type="Proteomes" id="UP001286313">
    <property type="component" value="Unassembled WGS sequence"/>
</dbReference>
<feature type="compositionally biased region" description="Basic and acidic residues" evidence="1">
    <location>
        <begin position="1"/>
        <end position="15"/>
    </location>
</feature>
<feature type="region of interest" description="Disordered" evidence="1">
    <location>
        <begin position="1"/>
        <end position="67"/>
    </location>
</feature>
<dbReference type="AlphaFoldDB" id="A0AAE1BIZ3"/>
<protein>
    <submittedName>
        <fullName evidence="2">Uncharacterized protein</fullName>
    </submittedName>
</protein>
<gene>
    <name evidence="2" type="ORF">Pcinc_041720</name>
</gene>
<name>A0AAE1BIZ3_PETCI</name>
<feature type="compositionally biased region" description="Basic and acidic residues" evidence="1">
    <location>
        <begin position="24"/>
        <end position="38"/>
    </location>
</feature>
<keyword evidence="3" id="KW-1185">Reference proteome</keyword>